<evidence type="ECO:0000313" key="5">
    <source>
        <dbReference type="EMBL" id="MBC5688417.1"/>
    </source>
</evidence>
<dbReference type="Gene3D" id="3.20.20.80">
    <property type="entry name" value="Glycosidases"/>
    <property type="match status" value="1"/>
</dbReference>
<dbReference type="PANTHER" id="PTHR46066">
    <property type="entry name" value="CHITINASE DOMAIN-CONTAINING PROTEIN 1 FAMILY MEMBER"/>
    <property type="match status" value="1"/>
</dbReference>
<dbReference type="InterPro" id="IPR001223">
    <property type="entry name" value="Glyco_hydro18_cat"/>
</dbReference>
<dbReference type="InterPro" id="IPR018392">
    <property type="entry name" value="LysM"/>
</dbReference>
<proteinExistence type="predicted"/>
<dbReference type="GO" id="GO:0070492">
    <property type="term" value="F:oligosaccharide binding"/>
    <property type="evidence" value="ECO:0007669"/>
    <property type="project" value="TreeGrafter"/>
</dbReference>
<evidence type="ECO:0000256" key="1">
    <source>
        <dbReference type="ARBA" id="ARBA00022801"/>
    </source>
</evidence>
<dbReference type="InterPro" id="IPR017853">
    <property type="entry name" value="GH"/>
</dbReference>
<dbReference type="PROSITE" id="PS51910">
    <property type="entry name" value="GH18_2"/>
    <property type="match status" value="1"/>
</dbReference>
<accession>A0A923LGP3</accession>
<comment type="caution">
    <text evidence="5">The sequence shown here is derived from an EMBL/GenBank/DDBJ whole genome shotgun (WGS) entry which is preliminary data.</text>
</comment>
<dbReference type="SMART" id="SM00636">
    <property type="entry name" value="Glyco_18"/>
    <property type="match status" value="1"/>
</dbReference>
<dbReference type="InterPro" id="IPR029070">
    <property type="entry name" value="Chitinase_insertion_sf"/>
</dbReference>
<dbReference type="PANTHER" id="PTHR46066:SF2">
    <property type="entry name" value="CHITINASE DOMAIN-CONTAINING PROTEIN 1"/>
    <property type="match status" value="1"/>
</dbReference>
<dbReference type="Gene3D" id="3.10.350.10">
    <property type="entry name" value="LysM domain"/>
    <property type="match status" value="1"/>
</dbReference>
<dbReference type="EMBL" id="JACOPF010000001">
    <property type="protein sequence ID" value="MBC5688417.1"/>
    <property type="molecule type" value="Genomic_DNA"/>
</dbReference>
<dbReference type="Pfam" id="PF01476">
    <property type="entry name" value="LysM"/>
    <property type="match status" value="1"/>
</dbReference>
<gene>
    <name evidence="5" type="ORF">H8S37_05670</name>
</gene>
<dbReference type="SMART" id="SM00257">
    <property type="entry name" value="LysM"/>
    <property type="match status" value="1"/>
</dbReference>
<dbReference type="Gene3D" id="3.10.50.10">
    <property type="match status" value="1"/>
</dbReference>
<evidence type="ECO:0000259" key="4">
    <source>
        <dbReference type="PROSITE" id="PS51910"/>
    </source>
</evidence>
<evidence type="ECO:0000259" key="3">
    <source>
        <dbReference type="PROSITE" id="PS51782"/>
    </source>
</evidence>
<dbReference type="GO" id="GO:0012505">
    <property type="term" value="C:endomembrane system"/>
    <property type="evidence" value="ECO:0007669"/>
    <property type="project" value="TreeGrafter"/>
</dbReference>
<dbReference type="InterPro" id="IPR036779">
    <property type="entry name" value="LysM_dom_sf"/>
</dbReference>
<dbReference type="CDD" id="cd00118">
    <property type="entry name" value="LysM"/>
    <property type="match status" value="1"/>
</dbReference>
<dbReference type="GO" id="GO:0016798">
    <property type="term" value="F:hydrolase activity, acting on glycosyl bonds"/>
    <property type="evidence" value="ECO:0007669"/>
    <property type="project" value="UniProtKB-KW"/>
</dbReference>
<dbReference type="InterPro" id="IPR011583">
    <property type="entry name" value="Chitinase_II/V-like_cat"/>
</dbReference>
<feature type="domain" description="GH18" evidence="4">
    <location>
        <begin position="59"/>
        <end position="372"/>
    </location>
</feature>
<organism evidence="5 6">
    <name type="scientific">Mediterraneibacter hominis</name>
    <dbReference type="NCBI Taxonomy" id="2763054"/>
    <lineage>
        <taxon>Bacteria</taxon>
        <taxon>Bacillati</taxon>
        <taxon>Bacillota</taxon>
        <taxon>Clostridia</taxon>
        <taxon>Lachnospirales</taxon>
        <taxon>Lachnospiraceae</taxon>
        <taxon>Mediterraneibacter</taxon>
    </lineage>
</organism>
<dbReference type="PROSITE" id="PS51782">
    <property type="entry name" value="LYSM"/>
    <property type="match status" value="1"/>
</dbReference>
<evidence type="ECO:0000256" key="2">
    <source>
        <dbReference type="ARBA" id="ARBA00023295"/>
    </source>
</evidence>
<dbReference type="InterPro" id="IPR041704">
    <property type="entry name" value="CFLE_GH18"/>
</dbReference>
<dbReference type="AlphaFoldDB" id="A0A923LGP3"/>
<dbReference type="SUPFAM" id="SSF51445">
    <property type="entry name" value="(Trans)glycosidases"/>
    <property type="match status" value="1"/>
</dbReference>
<evidence type="ECO:0000313" key="6">
    <source>
        <dbReference type="Proteomes" id="UP000652477"/>
    </source>
</evidence>
<name>A0A923LGP3_9FIRM</name>
<dbReference type="SUPFAM" id="SSF54106">
    <property type="entry name" value="LysM domain"/>
    <property type="match status" value="1"/>
</dbReference>
<keyword evidence="6" id="KW-1185">Reference proteome</keyword>
<dbReference type="GO" id="GO:0005975">
    <property type="term" value="P:carbohydrate metabolic process"/>
    <property type="evidence" value="ECO:0007669"/>
    <property type="project" value="InterPro"/>
</dbReference>
<dbReference type="CDD" id="cd02874">
    <property type="entry name" value="GH18_CFLE_spore_hydrolase"/>
    <property type="match status" value="1"/>
</dbReference>
<dbReference type="Pfam" id="PF00704">
    <property type="entry name" value="Glyco_hydro_18"/>
    <property type="match status" value="1"/>
</dbReference>
<sequence>MIYIVNAGDTVSSIARKTDVPVRKIVYDNELTDREQLVPGQALLVVPPGGEAGERGRLSVSGYAYPFIEPYILEQSYIALNELLIFSYGFTFEGDLVPPPQDDLWMIESAWKNGISPMLVLTPFSGGGFNNQLIKVIVENEEIQKKVMEELLFVVKDRGYAGVSVDFEYILPENKIQYAVFMGKLKELMNENGYKASVAVAPKTSAEQKGLLYEGMDYRLLGENADSVFLMTYEWGYTYGPPMAVAPINKVREVVEYAVTEIPAQKLVMGIPNYGYDWQLPYERGITRAITIGNEEAVSIAVENGAFIQFSDSSMSPWFTYQKAGMTHEVWFEDVRSIQAKLKLAEEYGLSGVGYWNLMRPFRANWLLLGKF</sequence>
<reference evidence="5" key="1">
    <citation type="submission" date="2020-08" db="EMBL/GenBank/DDBJ databases">
        <title>Genome public.</title>
        <authorList>
            <person name="Liu C."/>
            <person name="Sun Q."/>
        </authorList>
    </citation>
    <scope>NUCLEOTIDE SEQUENCE</scope>
    <source>
        <strain evidence="5">NSJ-55</strain>
    </source>
</reference>
<keyword evidence="1" id="KW-0378">Hydrolase</keyword>
<dbReference type="GO" id="GO:0008061">
    <property type="term" value="F:chitin binding"/>
    <property type="evidence" value="ECO:0007669"/>
    <property type="project" value="InterPro"/>
</dbReference>
<dbReference type="RefSeq" id="WP_186875032.1">
    <property type="nucleotide sequence ID" value="NZ_JACOPF010000001.1"/>
</dbReference>
<keyword evidence="2" id="KW-0326">Glycosidase</keyword>
<protein>
    <submittedName>
        <fullName evidence="5">LysM peptidoglycan-binding domain-containing protein</fullName>
    </submittedName>
</protein>
<feature type="domain" description="LysM" evidence="3">
    <location>
        <begin position="1"/>
        <end position="45"/>
    </location>
</feature>
<dbReference type="Proteomes" id="UP000652477">
    <property type="component" value="Unassembled WGS sequence"/>
</dbReference>